<proteinExistence type="predicted"/>
<keyword evidence="3" id="KW-1185">Reference proteome</keyword>
<feature type="transmembrane region" description="Helical" evidence="1">
    <location>
        <begin position="40"/>
        <end position="58"/>
    </location>
</feature>
<name>A0ABN2I2U0_9ACTN</name>
<evidence type="ECO:0000256" key="1">
    <source>
        <dbReference type="SAM" id="Phobius"/>
    </source>
</evidence>
<evidence type="ECO:0008006" key="4">
    <source>
        <dbReference type="Google" id="ProtNLM"/>
    </source>
</evidence>
<reference evidence="2 3" key="1">
    <citation type="journal article" date="2019" name="Int. J. Syst. Evol. Microbiol.">
        <title>The Global Catalogue of Microorganisms (GCM) 10K type strain sequencing project: providing services to taxonomists for standard genome sequencing and annotation.</title>
        <authorList>
            <consortium name="The Broad Institute Genomics Platform"/>
            <consortium name="The Broad Institute Genome Sequencing Center for Infectious Disease"/>
            <person name="Wu L."/>
            <person name="Ma J."/>
        </authorList>
    </citation>
    <scope>NUCLEOTIDE SEQUENCE [LARGE SCALE GENOMIC DNA]</scope>
    <source>
        <strain evidence="2 3">JCM 14307</strain>
    </source>
</reference>
<evidence type="ECO:0000313" key="3">
    <source>
        <dbReference type="Proteomes" id="UP001500280"/>
    </source>
</evidence>
<keyword evidence="1" id="KW-0812">Transmembrane</keyword>
<keyword evidence="1" id="KW-1133">Transmembrane helix</keyword>
<evidence type="ECO:0000313" key="2">
    <source>
        <dbReference type="EMBL" id="GAA1697562.1"/>
    </source>
</evidence>
<gene>
    <name evidence="2" type="ORF">GCM10009745_49720</name>
</gene>
<protein>
    <recommendedName>
        <fullName evidence="4">LPXTG cell wall anchor domain-containing protein</fullName>
    </recommendedName>
</protein>
<feature type="transmembrane region" description="Helical" evidence="1">
    <location>
        <begin position="12"/>
        <end position="28"/>
    </location>
</feature>
<sequence length="61" mass="6107">MNKPKPKPDVAGIIAGTVLTGGATIWMLNENGVLETKDLGLTGALLLLGAGIIGLAASHRG</sequence>
<comment type="caution">
    <text evidence="2">The sequence shown here is derived from an EMBL/GenBank/DDBJ whole genome shotgun (WGS) entry which is preliminary data.</text>
</comment>
<dbReference type="RefSeq" id="WP_344156565.1">
    <property type="nucleotide sequence ID" value="NZ_BAAANF010000017.1"/>
</dbReference>
<dbReference type="Proteomes" id="UP001500280">
    <property type="component" value="Unassembled WGS sequence"/>
</dbReference>
<keyword evidence="1" id="KW-0472">Membrane</keyword>
<accession>A0ABN2I2U0</accession>
<dbReference type="EMBL" id="BAAANF010000017">
    <property type="protein sequence ID" value="GAA1697562.1"/>
    <property type="molecule type" value="Genomic_DNA"/>
</dbReference>
<organism evidence="2 3">
    <name type="scientific">Kribbella yunnanensis</name>
    <dbReference type="NCBI Taxonomy" id="190194"/>
    <lineage>
        <taxon>Bacteria</taxon>
        <taxon>Bacillati</taxon>
        <taxon>Actinomycetota</taxon>
        <taxon>Actinomycetes</taxon>
        <taxon>Propionibacteriales</taxon>
        <taxon>Kribbellaceae</taxon>
        <taxon>Kribbella</taxon>
    </lineage>
</organism>